<reference evidence="2 3" key="1">
    <citation type="journal article" date="2007" name="Nature">
        <title>Evolution of genes and genomes on the Drosophila phylogeny.</title>
        <authorList>
            <consortium name="Drosophila 12 Genomes Consortium"/>
            <person name="Clark A.G."/>
            <person name="Eisen M.B."/>
            <person name="Smith D.R."/>
            <person name="Bergman C.M."/>
            <person name="Oliver B."/>
            <person name="Markow T.A."/>
            <person name="Kaufman T.C."/>
            <person name="Kellis M."/>
            <person name="Gelbart W."/>
            <person name="Iyer V.N."/>
            <person name="Pollard D.A."/>
            <person name="Sackton T.B."/>
            <person name="Larracuente A.M."/>
            <person name="Singh N.D."/>
            <person name="Abad J.P."/>
            <person name="Abt D.N."/>
            <person name="Adryan B."/>
            <person name="Aguade M."/>
            <person name="Akashi H."/>
            <person name="Anderson W.W."/>
            <person name="Aquadro C.F."/>
            <person name="Ardell D.H."/>
            <person name="Arguello R."/>
            <person name="Artieri C.G."/>
            <person name="Barbash D.A."/>
            <person name="Barker D."/>
            <person name="Barsanti P."/>
            <person name="Batterham P."/>
            <person name="Batzoglou S."/>
            <person name="Begun D."/>
            <person name="Bhutkar A."/>
            <person name="Blanco E."/>
            <person name="Bosak S.A."/>
            <person name="Bradley R.K."/>
            <person name="Brand A.D."/>
            <person name="Brent M.R."/>
            <person name="Brooks A.N."/>
            <person name="Brown R.H."/>
            <person name="Butlin R.K."/>
            <person name="Caggese C."/>
            <person name="Calvi B.R."/>
            <person name="Bernardo de Carvalho A."/>
            <person name="Caspi A."/>
            <person name="Castrezana S."/>
            <person name="Celniker S.E."/>
            <person name="Chang J.L."/>
            <person name="Chapple C."/>
            <person name="Chatterji S."/>
            <person name="Chinwalla A."/>
            <person name="Civetta A."/>
            <person name="Clifton S.W."/>
            <person name="Comeron J.M."/>
            <person name="Costello J.C."/>
            <person name="Coyne J.A."/>
            <person name="Daub J."/>
            <person name="David R.G."/>
            <person name="Delcher A.L."/>
            <person name="Delehaunty K."/>
            <person name="Do C.B."/>
            <person name="Ebling H."/>
            <person name="Edwards K."/>
            <person name="Eickbush T."/>
            <person name="Evans J.D."/>
            <person name="Filipski A."/>
            <person name="Findeiss S."/>
            <person name="Freyhult E."/>
            <person name="Fulton L."/>
            <person name="Fulton R."/>
            <person name="Garcia A.C."/>
            <person name="Gardiner A."/>
            <person name="Garfield D.A."/>
            <person name="Garvin B.E."/>
            <person name="Gibson G."/>
            <person name="Gilbert D."/>
            <person name="Gnerre S."/>
            <person name="Godfrey J."/>
            <person name="Good R."/>
            <person name="Gotea V."/>
            <person name="Gravely B."/>
            <person name="Greenberg A.J."/>
            <person name="Griffiths-Jones S."/>
            <person name="Gross S."/>
            <person name="Guigo R."/>
            <person name="Gustafson E.A."/>
            <person name="Haerty W."/>
            <person name="Hahn M.W."/>
            <person name="Halligan D.L."/>
            <person name="Halpern A.L."/>
            <person name="Halter G.M."/>
            <person name="Han M.V."/>
            <person name="Heger A."/>
            <person name="Hillier L."/>
            <person name="Hinrichs A.S."/>
            <person name="Holmes I."/>
            <person name="Hoskins R.A."/>
            <person name="Hubisz M.J."/>
            <person name="Hultmark D."/>
            <person name="Huntley M.A."/>
            <person name="Jaffe D.B."/>
            <person name="Jagadeeshan S."/>
            <person name="Jeck W.R."/>
            <person name="Johnson J."/>
            <person name="Jones C.D."/>
            <person name="Jordan W.C."/>
            <person name="Karpen G.H."/>
            <person name="Kataoka E."/>
            <person name="Keightley P.D."/>
            <person name="Kheradpour P."/>
            <person name="Kirkness E.F."/>
            <person name="Koerich L.B."/>
            <person name="Kristiansen K."/>
            <person name="Kudrna D."/>
            <person name="Kulathinal R.J."/>
            <person name="Kumar S."/>
            <person name="Kwok R."/>
            <person name="Lander E."/>
            <person name="Langley C.H."/>
            <person name="Lapoint R."/>
            <person name="Lazzaro B.P."/>
            <person name="Lee S.J."/>
            <person name="Levesque L."/>
            <person name="Li R."/>
            <person name="Lin C.F."/>
            <person name="Lin M.F."/>
            <person name="Lindblad-Toh K."/>
            <person name="Llopart A."/>
            <person name="Long M."/>
            <person name="Low L."/>
            <person name="Lozovsky E."/>
            <person name="Lu J."/>
            <person name="Luo M."/>
            <person name="Machado C.A."/>
            <person name="Makalowski W."/>
            <person name="Marzo M."/>
            <person name="Matsuda M."/>
            <person name="Matzkin L."/>
            <person name="McAllister B."/>
            <person name="McBride C.S."/>
            <person name="McKernan B."/>
            <person name="McKernan K."/>
            <person name="Mendez-Lago M."/>
            <person name="Minx P."/>
            <person name="Mollenhauer M.U."/>
            <person name="Montooth K."/>
            <person name="Mount S.M."/>
            <person name="Mu X."/>
            <person name="Myers E."/>
            <person name="Negre B."/>
            <person name="Newfeld S."/>
            <person name="Nielsen R."/>
            <person name="Noor M.A."/>
            <person name="O'Grady P."/>
            <person name="Pachter L."/>
            <person name="Papaceit M."/>
            <person name="Parisi M.J."/>
            <person name="Parisi M."/>
            <person name="Parts L."/>
            <person name="Pedersen J.S."/>
            <person name="Pesole G."/>
            <person name="Phillippy A.M."/>
            <person name="Ponting C.P."/>
            <person name="Pop M."/>
            <person name="Porcelli D."/>
            <person name="Powell J.R."/>
            <person name="Prohaska S."/>
            <person name="Pruitt K."/>
            <person name="Puig M."/>
            <person name="Quesneville H."/>
            <person name="Ram K.R."/>
            <person name="Rand D."/>
            <person name="Rasmussen M.D."/>
            <person name="Reed L.K."/>
            <person name="Reenan R."/>
            <person name="Reily A."/>
            <person name="Remington K.A."/>
            <person name="Rieger T.T."/>
            <person name="Ritchie M.G."/>
            <person name="Robin C."/>
            <person name="Rogers Y.H."/>
            <person name="Rohde C."/>
            <person name="Rozas J."/>
            <person name="Rubenfield M.J."/>
            <person name="Ruiz A."/>
            <person name="Russo S."/>
            <person name="Salzberg S.L."/>
            <person name="Sanchez-Gracia A."/>
            <person name="Saranga D.J."/>
            <person name="Sato H."/>
            <person name="Schaeffer S.W."/>
            <person name="Schatz M.C."/>
            <person name="Schlenke T."/>
            <person name="Schwartz R."/>
            <person name="Segarra C."/>
            <person name="Singh R.S."/>
            <person name="Sirot L."/>
            <person name="Sirota M."/>
            <person name="Sisneros N.B."/>
            <person name="Smith C.D."/>
            <person name="Smith T.F."/>
            <person name="Spieth J."/>
            <person name="Stage D.E."/>
            <person name="Stark A."/>
            <person name="Stephan W."/>
            <person name="Strausberg R.L."/>
            <person name="Strempel S."/>
            <person name="Sturgill D."/>
            <person name="Sutton G."/>
            <person name="Sutton G.G."/>
            <person name="Tao W."/>
            <person name="Teichmann S."/>
            <person name="Tobari Y.N."/>
            <person name="Tomimura Y."/>
            <person name="Tsolas J.M."/>
            <person name="Valente V.L."/>
            <person name="Venter E."/>
            <person name="Venter J.C."/>
            <person name="Vicario S."/>
            <person name="Vieira F.G."/>
            <person name="Vilella A.J."/>
            <person name="Villasante A."/>
            <person name="Walenz B."/>
            <person name="Wang J."/>
            <person name="Wasserman M."/>
            <person name="Watts T."/>
            <person name="Wilson D."/>
            <person name="Wilson R.K."/>
            <person name="Wing R.A."/>
            <person name="Wolfner M.F."/>
            <person name="Wong A."/>
            <person name="Wong G.K."/>
            <person name="Wu C.I."/>
            <person name="Wu G."/>
            <person name="Yamamoto D."/>
            <person name="Yang H.P."/>
            <person name="Yang S.P."/>
            <person name="Yorke J.A."/>
            <person name="Yoshida K."/>
            <person name="Zdobnov E."/>
            <person name="Zhang P."/>
            <person name="Zhang Y."/>
            <person name="Zimin A.V."/>
            <person name="Baldwin J."/>
            <person name="Abdouelleil A."/>
            <person name="Abdulkadir J."/>
            <person name="Abebe A."/>
            <person name="Abera B."/>
            <person name="Abreu J."/>
            <person name="Acer S.C."/>
            <person name="Aftuck L."/>
            <person name="Alexander A."/>
            <person name="An P."/>
            <person name="Anderson E."/>
            <person name="Anderson S."/>
            <person name="Arachi H."/>
            <person name="Azer M."/>
            <person name="Bachantsang P."/>
            <person name="Barry A."/>
            <person name="Bayul T."/>
            <person name="Berlin A."/>
            <person name="Bessette D."/>
            <person name="Bloom T."/>
            <person name="Blye J."/>
            <person name="Boguslavskiy L."/>
            <person name="Bonnet C."/>
            <person name="Boukhgalter B."/>
            <person name="Bourzgui I."/>
            <person name="Brown A."/>
            <person name="Cahill P."/>
            <person name="Channer S."/>
            <person name="Cheshatsang Y."/>
            <person name="Chuda L."/>
            <person name="Citroen M."/>
            <person name="Collymore A."/>
            <person name="Cooke P."/>
            <person name="Costello M."/>
            <person name="D'Aco K."/>
            <person name="Daza R."/>
            <person name="De Haan G."/>
            <person name="DeGray S."/>
            <person name="DeMaso C."/>
            <person name="Dhargay N."/>
            <person name="Dooley K."/>
            <person name="Dooley E."/>
            <person name="Doricent M."/>
            <person name="Dorje P."/>
            <person name="Dorjee K."/>
            <person name="Dupes A."/>
            <person name="Elong R."/>
            <person name="Falk J."/>
            <person name="Farina A."/>
            <person name="Faro S."/>
            <person name="Ferguson D."/>
            <person name="Fisher S."/>
            <person name="Foley C.D."/>
            <person name="Franke A."/>
            <person name="Friedrich D."/>
            <person name="Gadbois L."/>
            <person name="Gearin G."/>
            <person name="Gearin C.R."/>
            <person name="Giannoukos G."/>
            <person name="Goode T."/>
            <person name="Graham J."/>
            <person name="Grandbois E."/>
            <person name="Grewal S."/>
            <person name="Gyaltsen K."/>
            <person name="Hafez N."/>
            <person name="Hagos B."/>
            <person name="Hall J."/>
            <person name="Henson C."/>
            <person name="Hollinger A."/>
            <person name="Honan T."/>
            <person name="Huard M.D."/>
            <person name="Hughes L."/>
            <person name="Hurhula B."/>
            <person name="Husby M.E."/>
            <person name="Kamat A."/>
            <person name="Kanga B."/>
            <person name="Kashin S."/>
            <person name="Khazanovich D."/>
            <person name="Kisner P."/>
            <person name="Lance K."/>
            <person name="Lara M."/>
            <person name="Lee W."/>
            <person name="Lennon N."/>
            <person name="Letendre F."/>
            <person name="LeVine R."/>
            <person name="Lipovsky A."/>
            <person name="Liu X."/>
            <person name="Liu J."/>
            <person name="Liu S."/>
            <person name="Lokyitsang T."/>
            <person name="Lokyitsang Y."/>
            <person name="Lubonja R."/>
            <person name="Lui A."/>
            <person name="MacDonald P."/>
            <person name="Magnisalis V."/>
            <person name="Maru K."/>
            <person name="Matthews C."/>
            <person name="McCusker W."/>
            <person name="McDonough S."/>
            <person name="Mehta T."/>
            <person name="Meldrim J."/>
            <person name="Meneus L."/>
            <person name="Mihai O."/>
            <person name="Mihalev A."/>
            <person name="Mihova T."/>
            <person name="Mittelman R."/>
            <person name="Mlenga V."/>
            <person name="Montmayeur A."/>
            <person name="Mulrain L."/>
            <person name="Navidi A."/>
            <person name="Naylor J."/>
            <person name="Negash T."/>
            <person name="Nguyen T."/>
            <person name="Nguyen N."/>
            <person name="Nicol R."/>
            <person name="Norbu C."/>
            <person name="Norbu N."/>
            <person name="Novod N."/>
            <person name="O'Neill B."/>
            <person name="Osman S."/>
            <person name="Markiewicz E."/>
            <person name="Oyono O.L."/>
            <person name="Patti C."/>
            <person name="Phunkhang P."/>
            <person name="Pierre F."/>
            <person name="Priest M."/>
            <person name="Raghuraman S."/>
            <person name="Rege F."/>
            <person name="Reyes R."/>
            <person name="Rise C."/>
            <person name="Rogov P."/>
            <person name="Ross K."/>
            <person name="Ryan E."/>
            <person name="Settipalli S."/>
            <person name="Shea T."/>
            <person name="Sherpa N."/>
            <person name="Shi L."/>
            <person name="Shih D."/>
            <person name="Sparrow T."/>
            <person name="Spaulding J."/>
            <person name="Stalker J."/>
            <person name="Stange-Thomann N."/>
            <person name="Stavropoulos S."/>
            <person name="Stone C."/>
            <person name="Strader C."/>
            <person name="Tesfaye S."/>
            <person name="Thomson T."/>
            <person name="Thoulutsang Y."/>
            <person name="Thoulutsang D."/>
            <person name="Topham K."/>
            <person name="Topping I."/>
            <person name="Tsamla T."/>
            <person name="Vassiliev H."/>
            <person name="Vo A."/>
            <person name="Wangchuk T."/>
            <person name="Wangdi T."/>
            <person name="Weiand M."/>
            <person name="Wilkinson J."/>
            <person name="Wilson A."/>
            <person name="Yadav S."/>
            <person name="Young G."/>
            <person name="Yu Q."/>
            <person name="Zembek L."/>
            <person name="Zhong D."/>
            <person name="Zimmer A."/>
            <person name="Zwirko Z."/>
            <person name="Jaffe D.B."/>
            <person name="Alvarez P."/>
            <person name="Brockman W."/>
            <person name="Butler J."/>
            <person name="Chin C."/>
            <person name="Gnerre S."/>
            <person name="Grabherr M."/>
            <person name="Kleber M."/>
            <person name="Mauceli E."/>
            <person name="MacCallum I."/>
        </authorList>
    </citation>
    <scope>NUCLEOTIDE SEQUENCE [LARGE SCALE GENOMIC DNA]</scope>
    <source>
        <strain evidence="3">Rob3c / Tucson 14021-0248.25</strain>
    </source>
</reference>
<feature type="transmembrane region" description="Helical" evidence="1">
    <location>
        <begin position="143"/>
        <end position="165"/>
    </location>
</feature>
<organism evidence="3">
    <name type="scientific">Drosophila sechellia</name>
    <name type="common">Fruit fly</name>
    <dbReference type="NCBI Taxonomy" id="7238"/>
    <lineage>
        <taxon>Eukaryota</taxon>
        <taxon>Metazoa</taxon>
        <taxon>Ecdysozoa</taxon>
        <taxon>Arthropoda</taxon>
        <taxon>Hexapoda</taxon>
        <taxon>Insecta</taxon>
        <taxon>Pterygota</taxon>
        <taxon>Neoptera</taxon>
        <taxon>Endopterygota</taxon>
        <taxon>Diptera</taxon>
        <taxon>Brachycera</taxon>
        <taxon>Muscomorpha</taxon>
        <taxon>Ephydroidea</taxon>
        <taxon>Drosophilidae</taxon>
        <taxon>Drosophila</taxon>
        <taxon>Sophophora</taxon>
    </lineage>
</organism>
<sequence length="220" mass="24384">MDISQPDDLYKEEETVRQPSLIPRDPLEVFNWIASLDVDKLEDETPPASFYFDLVETKDVELVCSVNTGKLLVTLGCQTDVSQPDYSSNATLAPTDLKLSIPEDAPACPCPDASGDEVSITIFAESESEPKPHENSERPPSRFSFFGMLLKAVLALSVVHALYVLSTIGFETFKNRVWQSSALNMTPPQTSSIRETVASLPESIWRSVEAKIASLRARFR</sequence>
<keyword evidence="3" id="KW-1185">Reference proteome</keyword>
<keyword evidence="1" id="KW-0812">Transmembrane</keyword>
<dbReference type="PhylomeDB" id="B4I9R6"/>
<evidence type="ECO:0000313" key="3">
    <source>
        <dbReference type="Proteomes" id="UP000001292"/>
    </source>
</evidence>
<dbReference type="EMBL" id="CH480825">
    <property type="protein sequence ID" value="EDW43947.1"/>
    <property type="molecule type" value="Genomic_DNA"/>
</dbReference>
<dbReference type="HOGENOM" id="CLU_1257247_0_0_1"/>
<dbReference type="OMA" id="PHENSER"/>
<evidence type="ECO:0000313" key="2">
    <source>
        <dbReference type="EMBL" id="EDW43947.1"/>
    </source>
</evidence>
<gene>
    <name evidence="2" type="primary">Dsec\GM18909</name>
    <name evidence="2" type="ORF">Dsec_GM18909</name>
</gene>
<accession>B4I9R6</accession>
<proteinExistence type="predicted"/>
<name>B4I9R6_DROSE</name>
<keyword evidence="1" id="KW-0472">Membrane</keyword>
<protein>
    <submittedName>
        <fullName evidence="2">GM18909</fullName>
    </submittedName>
</protein>
<dbReference type="AlphaFoldDB" id="B4I9R6"/>
<evidence type="ECO:0000256" key="1">
    <source>
        <dbReference type="SAM" id="Phobius"/>
    </source>
</evidence>
<keyword evidence="1" id="KW-1133">Transmembrane helix</keyword>
<dbReference type="KEGG" id="dse:6616111"/>
<dbReference type="Proteomes" id="UP000001292">
    <property type="component" value="Unassembled WGS sequence"/>
</dbReference>